<reference evidence="2 3" key="1">
    <citation type="submission" date="2011-11" db="EMBL/GenBank/DDBJ databases">
        <title>Complete sequence of Spirochaeta sp. grapes.</title>
        <authorList>
            <consortium name="US DOE Joint Genome Institute"/>
            <person name="Lucas S."/>
            <person name="Han J."/>
            <person name="Lapidus A."/>
            <person name="Cheng J.-F."/>
            <person name="Goodwin L."/>
            <person name="Pitluck S."/>
            <person name="Peters L."/>
            <person name="Ovchinnikova G."/>
            <person name="Munk A.C."/>
            <person name="Detter J.C."/>
            <person name="Han C."/>
            <person name="Tapia R."/>
            <person name="Land M."/>
            <person name="Hauser L."/>
            <person name="Kyrpides N."/>
            <person name="Ivanova N."/>
            <person name="Pagani I."/>
            <person name="Ritalahtilisa K."/>
            <person name="Loeffler F."/>
            <person name="Woyke T."/>
        </authorList>
    </citation>
    <scope>NUCLEOTIDE SEQUENCE [LARGE SCALE GENOMIC DNA]</scope>
    <source>
        <strain evidence="3">ATCC BAA-1885 / DSM 22778 / Grapes</strain>
    </source>
</reference>
<feature type="transmembrane region" description="Helical" evidence="1">
    <location>
        <begin position="205"/>
        <end position="225"/>
    </location>
</feature>
<feature type="transmembrane region" description="Helical" evidence="1">
    <location>
        <begin position="142"/>
        <end position="160"/>
    </location>
</feature>
<keyword evidence="3" id="KW-1185">Reference proteome</keyword>
<keyword evidence="1" id="KW-0812">Transmembrane</keyword>
<dbReference type="RefSeq" id="WP_014270531.1">
    <property type="nucleotide sequence ID" value="NC_016633.1"/>
</dbReference>
<protein>
    <submittedName>
        <fullName evidence="2">Uncharacterized protein</fullName>
    </submittedName>
</protein>
<evidence type="ECO:0000256" key="1">
    <source>
        <dbReference type="SAM" id="Phobius"/>
    </source>
</evidence>
<dbReference type="EMBL" id="CP003155">
    <property type="protein sequence ID" value="AEV29688.1"/>
    <property type="molecule type" value="Genomic_DNA"/>
</dbReference>
<dbReference type="HOGENOM" id="CLU_1085444_0_0_12"/>
<dbReference type="OrthoDB" id="370909at2"/>
<feature type="transmembrane region" description="Helical" evidence="1">
    <location>
        <begin position="76"/>
        <end position="96"/>
    </location>
</feature>
<sequence>MAKNVRFVLLAIQGILTILFILLISYSLYLAFAQGTEVMSLLPYFIPALIHLLITFTAALLLSLFYRTNIGAEAQFLPILFLVIALENVKILPIFFNSTHFLMLNYEWIAIVFQFCFLFSSFLFLASSLFIQNMNATKMGQYVFVAASWSLFLSIIVPISTNASSYYKVISIASKPFVAVGVFISLLAIMTFLLSFVRDKDQRHFLARCVSFAFIIAGNTTITLAQNLPTMIIGLVLYTFGIITLLLITRTYHIWA</sequence>
<organism evidence="2 3">
    <name type="scientific">Sphaerochaeta pleomorpha (strain ATCC BAA-1885 / DSM 22778 / Grapes)</name>
    <dbReference type="NCBI Taxonomy" id="158190"/>
    <lineage>
        <taxon>Bacteria</taxon>
        <taxon>Pseudomonadati</taxon>
        <taxon>Spirochaetota</taxon>
        <taxon>Spirochaetia</taxon>
        <taxon>Spirochaetales</taxon>
        <taxon>Sphaerochaetaceae</taxon>
        <taxon>Sphaerochaeta</taxon>
    </lineage>
</organism>
<dbReference type="Proteomes" id="UP000005632">
    <property type="component" value="Chromosome"/>
</dbReference>
<keyword evidence="1" id="KW-1133">Transmembrane helix</keyword>
<gene>
    <name evidence="2" type="ordered locus">SpiGrapes_1894</name>
</gene>
<feature type="transmembrane region" description="Helical" evidence="1">
    <location>
        <begin position="231"/>
        <end position="249"/>
    </location>
</feature>
<feature type="transmembrane region" description="Helical" evidence="1">
    <location>
        <begin position="108"/>
        <end position="130"/>
    </location>
</feature>
<evidence type="ECO:0000313" key="2">
    <source>
        <dbReference type="EMBL" id="AEV29688.1"/>
    </source>
</evidence>
<dbReference type="STRING" id="158190.SpiGrapes_1894"/>
<accession>G8QYR1</accession>
<keyword evidence="1" id="KW-0472">Membrane</keyword>
<dbReference type="AlphaFoldDB" id="G8QYR1"/>
<feature type="transmembrane region" description="Helical" evidence="1">
    <location>
        <begin position="7"/>
        <end position="32"/>
    </location>
</feature>
<feature type="transmembrane region" description="Helical" evidence="1">
    <location>
        <begin position="44"/>
        <end position="64"/>
    </location>
</feature>
<proteinExistence type="predicted"/>
<dbReference type="KEGG" id="sgp:SpiGrapes_1894"/>
<name>G8QYR1_SPHPG</name>
<evidence type="ECO:0000313" key="3">
    <source>
        <dbReference type="Proteomes" id="UP000005632"/>
    </source>
</evidence>
<feature type="transmembrane region" description="Helical" evidence="1">
    <location>
        <begin position="172"/>
        <end position="193"/>
    </location>
</feature>